<feature type="compositionally biased region" description="Pro residues" evidence="1">
    <location>
        <begin position="242"/>
        <end position="256"/>
    </location>
</feature>
<feature type="compositionally biased region" description="Basic and acidic residues" evidence="1">
    <location>
        <begin position="286"/>
        <end position="295"/>
    </location>
</feature>
<dbReference type="AlphaFoldDB" id="A0A1H1Q6Z8"/>
<sequence>MAKNSDKPAGGRGTQNTGGMLTGFLAEEEHLDRRALLRLGTWGAASVGAVIIAVLANQSSIRLRHDETAAVDMARQSQQIQSVAKESQNETRRLASAIDTLNGDRDRLYARVTVLEQGLDSVTGSIARQNVVAAAPQATPPVAPPAPAAAPSPPAVAQNPAPAPAPVTAPVAAPAAAPEKPLAEVKPPQPPAMTVAAATPATSEKQQPTQNPSQPTTTANTQPSTNAAPPAPLMASKSMMGPPDPAAPKLIEPPTPEKTAAKPIDQTPAKTAAVKPAPEVVASAAPDEKEKKAPDAAHSAPPQIAVNRTEFGVDVGGANSVGGLRALWRGLLKSRSNAPLAALQPIIMIKESNNGLGMQLRLVAGPLNDAAAAAKICATISEHERPCETTVYDGQRLAMKAEDASASADAGSARSDSGKSDSAQSELAQPDSDKPPAAKPGSTRRYYSRHRDYPKKPAPVVEVAPPKPEPSTLSSFFSRR</sequence>
<proteinExistence type="predicted"/>
<dbReference type="EMBL" id="LT629750">
    <property type="protein sequence ID" value="SDS19281.1"/>
    <property type="molecule type" value="Genomic_DNA"/>
</dbReference>
<keyword evidence="3" id="KW-1185">Reference proteome</keyword>
<dbReference type="PRINTS" id="PR01217">
    <property type="entry name" value="PRICHEXTENSN"/>
</dbReference>
<dbReference type="RefSeq" id="WP_146686663.1">
    <property type="nucleotide sequence ID" value="NZ_LT629750.1"/>
</dbReference>
<feature type="region of interest" description="Disordered" evidence="1">
    <location>
        <begin position="1"/>
        <end position="20"/>
    </location>
</feature>
<feature type="compositionally biased region" description="Low complexity" evidence="1">
    <location>
        <begin position="404"/>
        <end position="423"/>
    </location>
</feature>
<evidence type="ECO:0000313" key="3">
    <source>
        <dbReference type="Proteomes" id="UP000243904"/>
    </source>
</evidence>
<feature type="region of interest" description="Disordered" evidence="1">
    <location>
        <begin position="402"/>
        <end position="480"/>
    </location>
</feature>
<gene>
    <name evidence="2" type="ORF">SAMN05444158_1297</name>
</gene>
<reference evidence="3" key="1">
    <citation type="submission" date="2016-10" db="EMBL/GenBank/DDBJ databases">
        <authorList>
            <person name="Varghese N."/>
            <person name="Submissions S."/>
        </authorList>
    </citation>
    <scope>NUCLEOTIDE SEQUENCE [LARGE SCALE GENOMIC DNA]</scope>
    <source>
        <strain evidence="3">GAS369</strain>
    </source>
</reference>
<evidence type="ECO:0000313" key="2">
    <source>
        <dbReference type="EMBL" id="SDS19281.1"/>
    </source>
</evidence>
<feature type="compositionally biased region" description="Low complexity" evidence="1">
    <location>
        <begin position="267"/>
        <end position="285"/>
    </location>
</feature>
<accession>A0A1H1Q6Z8</accession>
<feature type="compositionally biased region" description="Polar residues" evidence="1">
    <location>
        <begin position="471"/>
        <end position="480"/>
    </location>
</feature>
<feature type="region of interest" description="Disordered" evidence="1">
    <location>
        <begin position="137"/>
        <end position="300"/>
    </location>
</feature>
<feature type="compositionally biased region" description="Low complexity" evidence="1">
    <location>
        <begin position="168"/>
        <end position="228"/>
    </location>
</feature>
<organism evidence="2 3">
    <name type="scientific">Bradyrhizobium canariense</name>
    <dbReference type="NCBI Taxonomy" id="255045"/>
    <lineage>
        <taxon>Bacteria</taxon>
        <taxon>Pseudomonadati</taxon>
        <taxon>Pseudomonadota</taxon>
        <taxon>Alphaproteobacteria</taxon>
        <taxon>Hyphomicrobiales</taxon>
        <taxon>Nitrobacteraceae</taxon>
        <taxon>Bradyrhizobium</taxon>
    </lineage>
</organism>
<dbReference type="Proteomes" id="UP000243904">
    <property type="component" value="Chromosome I"/>
</dbReference>
<feature type="compositionally biased region" description="Pro residues" evidence="1">
    <location>
        <begin position="138"/>
        <end position="154"/>
    </location>
</feature>
<evidence type="ECO:0000256" key="1">
    <source>
        <dbReference type="SAM" id="MobiDB-lite"/>
    </source>
</evidence>
<protein>
    <submittedName>
        <fullName evidence="2">Uncharacterized protein</fullName>
    </submittedName>
</protein>
<name>A0A1H1Q6Z8_9BRAD</name>